<feature type="compositionally biased region" description="Polar residues" evidence="1">
    <location>
        <begin position="59"/>
        <end position="72"/>
    </location>
</feature>
<dbReference type="EMBL" id="RXIC02000020">
    <property type="protein sequence ID" value="KAB1223787.1"/>
    <property type="molecule type" value="Genomic_DNA"/>
</dbReference>
<gene>
    <name evidence="2" type="ORF">CJ030_MR2G012904</name>
</gene>
<dbReference type="Proteomes" id="UP000516437">
    <property type="component" value="Chromosome 2"/>
</dbReference>
<name>A0A6A1WIU3_9ROSI</name>
<evidence type="ECO:0000256" key="1">
    <source>
        <dbReference type="SAM" id="MobiDB-lite"/>
    </source>
</evidence>
<organism evidence="2 3">
    <name type="scientific">Morella rubra</name>
    <name type="common">Chinese bayberry</name>
    <dbReference type="NCBI Taxonomy" id="262757"/>
    <lineage>
        <taxon>Eukaryota</taxon>
        <taxon>Viridiplantae</taxon>
        <taxon>Streptophyta</taxon>
        <taxon>Embryophyta</taxon>
        <taxon>Tracheophyta</taxon>
        <taxon>Spermatophyta</taxon>
        <taxon>Magnoliopsida</taxon>
        <taxon>eudicotyledons</taxon>
        <taxon>Gunneridae</taxon>
        <taxon>Pentapetalae</taxon>
        <taxon>rosids</taxon>
        <taxon>fabids</taxon>
        <taxon>Fagales</taxon>
        <taxon>Myricaceae</taxon>
        <taxon>Morella</taxon>
    </lineage>
</organism>
<accession>A0A6A1WIU3</accession>
<reference evidence="2 3" key="1">
    <citation type="journal article" date="2019" name="Plant Biotechnol. J.">
        <title>The red bayberry genome and genetic basis of sex determination.</title>
        <authorList>
            <person name="Jia H.M."/>
            <person name="Jia H.J."/>
            <person name="Cai Q.L."/>
            <person name="Wang Y."/>
            <person name="Zhao H.B."/>
            <person name="Yang W.F."/>
            <person name="Wang G.Y."/>
            <person name="Li Y.H."/>
            <person name="Zhan D.L."/>
            <person name="Shen Y.T."/>
            <person name="Niu Q.F."/>
            <person name="Chang L."/>
            <person name="Qiu J."/>
            <person name="Zhao L."/>
            <person name="Xie H.B."/>
            <person name="Fu W.Y."/>
            <person name="Jin J."/>
            <person name="Li X.W."/>
            <person name="Jiao Y."/>
            <person name="Zhou C.C."/>
            <person name="Tu T."/>
            <person name="Chai C.Y."/>
            <person name="Gao J.L."/>
            <person name="Fan L.J."/>
            <person name="van de Weg E."/>
            <person name="Wang J.Y."/>
            <person name="Gao Z.S."/>
        </authorList>
    </citation>
    <scope>NUCLEOTIDE SEQUENCE [LARGE SCALE GENOMIC DNA]</scope>
    <source>
        <tissue evidence="2">Leaves</tissue>
    </source>
</reference>
<evidence type="ECO:0000313" key="2">
    <source>
        <dbReference type="EMBL" id="KAB1223787.1"/>
    </source>
</evidence>
<feature type="region of interest" description="Disordered" evidence="1">
    <location>
        <begin position="34"/>
        <end position="101"/>
    </location>
</feature>
<keyword evidence="3" id="KW-1185">Reference proteome</keyword>
<sequence length="163" mass="17862">MASRDYYCTQREKRGGTVFVDFYPYLLSDSCAGSGLEGEPDEGPPLGCEGPMGSPLIMVTQNSSQAESSKGSPSLAKGPDSIRPKKAHAFNEEQYGPTDSELSSPFGELIFHKGDFFKAGAAPCLRKNSAKKKGKDLLAVVERQTRSNQMRFQLRCYINKPGW</sequence>
<dbReference type="AlphaFoldDB" id="A0A6A1WIU3"/>
<proteinExistence type="predicted"/>
<comment type="caution">
    <text evidence="2">The sequence shown here is derived from an EMBL/GenBank/DDBJ whole genome shotgun (WGS) entry which is preliminary data.</text>
</comment>
<evidence type="ECO:0000313" key="3">
    <source>
        <dbReference type="Proteomes" id="UP000516437"/>
    </source>
</evidence>
<protein>
    <submittedName>
        <fullName evidence="2">Uncharacterized protein</fullName>
    </submittedName>
</protein>